<dbReference type="Pfam" id="PF00702">
    <property type="entry name" value="Hydrolase"/>
    <property type="match status" value="1"/>
</dbReference>
<dbReference type="PANTHER" id="PTHR43481:SF4">
    <property type="entry name" value="GLYCEROL-1-PHOSPHATE PHOSPHOHYDROLASE 1-RELATED"/>
    <property type="match status" value="1"/>
</dbReference>
<dbReference type="InterPro" id="IPR051806">
    <property type="entry name" value="HAD-like_SPP"/>
</dbReference>
<gene>
    <name evidence="1" type="ORF">QF035_001508</name>
</gene>
<dbReference type="Gene3D" id="1.10.150.240">
    <property type="entry name" value="Putative phosphatase, domain 2"/>
    <property type="match status" value="1"/>
</dbReference>
<dbReference type="GO" id="GO:0050286">
    <property type="term" value="F:sorbitol-6-phosphatase activity"/>
    <property type="evidence" value="ECO:0007669"/>
    <property type="project" value="UniProtKB-EC"/>
</dbReference>
<dbReference type="InterPro" id="IPR023214">
    <property type="entry name" value="HAD_sf"/>
</dbReference>
<sequence length="226" mass="22872">MPGTAPVRCISVNIPCEGLLFDNDGVLVDSDLGVDQAWSKWARARGLAADRVTAMVHGRRSADTVALLVPDPGERPAALAEIDRLEIEEAATTTALPGALGLLTSLPPGSWAVVTSGVNALARARIAAAGLPLPPVLITADDVSHGKPAPDGYLAAAGKLGTDPARTVVFEDSAAGATAGAAAGAYVIGVGPRGLDTDAPVVVRALRGLTWHDGVLDLGAAELLRS</sequence>
<dbReference type="PANTHER" id="PTHR43481">
    <property type="entry name" value="FRUCTOSE-1-PHOSPHATE PHOSPHATASE"/>
    <property type="match status" value="1"/>
</dbReference>
<evidence type="ECO:0000313" key="1">
    <source>
        <dbReference type="EMBL" id="MDQ1023926.1"/>
    </source>
</evidence>
<dbReference type="Proteomes" id="UP001230328">
    <property type="component" value="Unassembled WGS sequence"/>
</dbReference>
<dbReference type="SFLD" id="SFLDG01129">
    <property type="entry name" value="C1.5:_HAD__Beta-PGM__Phosphata"/>
    <property type="match status" value="1"/>
</dbReference>
<keyword evidence="1" id="KW-0378">Hydrolase</keyword>
<comment type="caution">
    <text evidence="1">The sequence shown here is derived from an EMBL/GenBank/DDBJ whole genome shotgun (WGS) entry which is preliminary data.</text>
</comment>
<name>A0ABU0SK41_9ACTN</name>
<evidence type="ECO:0000313" key="2">
    <source>
        <dbReference type="Proteomes" id="UP001230328"/>
    </source>
</evidence>
<dbReference type="InterPro" id="IPR006439">
    <property type="entry name" value="HAD-SF_hydro_IA"/>
</dbReference>
<organism evidence="1 2">
    <name type="scientific">Streptomyces umbrinus</name>
    <dbReference type="NCBI Taxonomy" id="67370"/>
    <lineage>
        <taxon>Bacteria</taxon>
        <taxon>Bacillati</taxon>
        <taxon>Actinomycetota</taxon>
        <taxon>Actinomycetes</taxon>
        <taxon>Kitasatosporales</taxon>
        <taxon>Streptomycetaceae</taxon>
        <taxon>Streptomyces</taxon>
        <taxon>Streptomyces phaeochromogenes group</taxon>
    </lineage>
</organism>
<dbReference type="EMBL" id="JAUSZI010000002">
    <property type="protein sequence ID" value="MDQ1023926.1"/>
    <property type="molecule type" value="Genomic_DNA"/>
</dbReference>
<dbReference type="GO" id="GO:0050308">
    <property type="term" value="F:sugar-phosphatase activity"/>
    <property type="evidence" value="ECO:0007669"/>
    <property type="project" value="UniProtKB-EC"/>
</dbReference>
<protein>
    <submittedName>
        <fullName evidence="1">Sugar-phosphatase</fullName>
        <ecNumber evidence="1">3.1.3.22</ecNumber>
        <ecNumber evidence="1">3.1.3.23</ecNumber>
        <ecNumber evidence="1">3.1.3.50</ecNumber>
    </submittedName>
</protein>
<proteinExistence type="predicted"/>
<dbReference type="SFLD" id="SFLDS00003">
    <property type="entry name" value="Haloacid_Dehalogenase"/>
    <property type="match status" value="1"/>
</dbReference>
<dbReference type="Gene3D" id="3.40.50.1000">
    <property type="entry name" value="HAD superfamily/HAD-like"/>
    <property type="match status" value="1"/>
</dbReference>
<dbReference type="InterPro" id="IPR023198">
    <property type="entry name" value="PGP-like_dom2"/>
</dbReference>
<dbReference type="EC" id="3.1.3.50" evidence="1"/>
<dbReference type="GO" id="GO:0050084">
    <property type="term" value="F:mannitol-1-phosphatase activity"/>
    <property type="evidence" value="ECO:0007669"/>
    <property type="project" value="UniProtKB-EC"/>
</dbReference>
<dbReference type="SUPFAM" id="SSF56784">
    <property type="entry name" value="HAD-like"/>
    <property type="match status" value="1"/>
</dbReference>
<dbReference type="InterPro" id="IPR036412">
    <property type="entry name" value="HAD-like_sf"/>
</dbReference>
<dbReference type="EC" id="3.1.3.23" evidence="1"/>
<reference evidence="1 2" key="1">
    <citation type="submission" date="2023-07" db="EMBL/GenBank/DDBJ databases">
        <title>Comparative genomics of wheat-associated soil bacteria to identify genetic determinants of phenazine resistance.</title>
        <authorList>
            <person name="Mouncey N."/>
        </authorList>
    </citation>
    <scope>NUCLEOTIDE SEQUENCE [LARGE SCALE GENOMIC DNA]</scope>
    <source>
        <strain evidence="1 2">V2I4</strain>
    </source>
</reference>
<accession>A0ABU0SK41</accession>
<dbReference type="NCBIfam" id="TIGR01509">
    <property type="entry name" value="HAD-SF-IA-v3"/>
    <property type="match status" value="1"/>
</dbReference>
<keyword evidence="2" id="KW-1185">Reference proteome</keyword>
<dbReference type="EC" id="3.1.3.22" evidence="1"/>